<comment type="caution">
    <text evidence="1">The sequence shown here is derived from an EMBL/GenBank/DDBJ whole genome shotgun (WGS) entry which is preliminary data.</text>
</comment>
<keyword evidence="2" id="KW-1185">Reference proteome</keyword>
<evidence type="ECO:0000313" key="1">
    <source>
        <dbReference type="EMBL" id="KAJ1353396.1"/>
    </source>
</evidence>
<protein>
    <submittedName>
        <fullName evidence="1">Uncharacterized protein</fullName>
    </submittedName>
</protein>
<dbReference type="EMBL" id="JAHQIW010001705">
    <property type="protein sequence ID" value="KAJ1353396.1"/>
    <property type="molecule type" value="Genomic_DNA"/>
</dbReference>
<gene>
    <name evidence="1" type="ORF">KIN20_010012</name>
</gene>
<proteinExistence type="predicted"/>
<organism evidence="1 2">
    <name type="scientific">Parelaphostrongylus tenuis</name>
    <name type="common">Meningeal worm</name>
    <dbReference type="NCBI Taxonomy" id="148309"/>
    <lineage>
        <taxon>Eukaryota</taxon>
        <taxon>Metazoa</taxon>
        <taxon>Ecdysozoa</taxon>
        <taxon>Nematoda</taxon>
        <taxon>Chromadorea</taxon>
        <taxon>Rhabditida</taxon>
        <taxon>Rhabditina</taxon>
        <taxon>Rhabditomorpha</taxon>
        <taxon>Strongyloidea</taxon>
        <taxon>Metastrongylidae</taxon>
        <taxon>Parelaphostrongylus</taxon>
    </lineage>
</organism>
<accession>A0AAD5QNT8</accession>
<dbReference type="AlphaFoldDB" id="A0AAD5QNT8"/>
<evidence type="ECO:0000313" key="2">
    <source>
        <dbReference type="Proteomes" id="UP001196413"/>
    </source>
</evidence>
<reference evidence="1" key="1">
    <citation type="submission" date="2021-06" db="EMBL/GenBank/DDBJ databases">
        <title>Parelaphostrongylus tenuis whole genome reference sequence.</title>
        <authorList>
            <person name="Garwood T.J."/>
            <person name="Larsen P.A."/>
            <person name="Fountain-Jones N.M."/>
            <person name="Garbe J.R."/>
            <person name="Macchietto M.G."/>
            <person name="Kania S.A."/>
            <person name="Gerhold R.W."/>
            <person name="Richards J.E."/>
            <person name="Wolf T.M."/>
        </authorList>
    </citation>
    <scope>NUCLEOTIDE SEQUENCE</scope>
    <source>
        <strain evidence="1">MNPRO001-30</strain>
        <tissue evidence="1">Meninges</tissue>
    </source>
</reference>
<dbReference type="Proteomes" id="UP001196413">
    <property type="component" value="Unassembled WGS sequence"/>
</dbReference>
<name>A0AAD5QNT8_PARTN</name>
<sequence length="167" mass="18999">MWSITITKRCGHDFDLSNDDHRDFAGHILPISSENSASYEVLECISGLHNDPRCPIAVTVSAPYSIRQVCCQFADLEGIEGLVSHEQNIGQTNHRPLKLTRPIGIAFNLHNPLRSKTWWHDRCRQCNGLEYAPQDSFRKLSTSTRSFKVFIALKFYEALHAQIEEGD</sequence>